<evidence type="ECO:0000256" key="10">
    <source>
        <dbReference type="HAMAP-Rule" id="MF_01465"/>
    </source>
</evidence>
<proteinExistence type="inferred from homology"/>
<evidence type="ECO:0000313" key="17">
    <source>
        <dbReference type="Proteomes" id="UP000011124"/>
    </source>
</evidence>
<evidence type="ECO:0000313" key="15">
    <source>
        <dbReference type="EMBL" id="EEX77995.1"/>
    </source>
</evidence>
<dbReference type="PRINTS" id="PR00303">
    <property type="entry name" value="SECYTRNLCASE"/>
</dbReference>
<dbReference type="InterPro" id="IPR002208">
    <property type="entry name" value="SecY/SEC61-alpha"/>
</dbReference>
<dbReference type="STRING" id="546271.Selsp_1470"/>
<evidence type="ECO:0000256" key="12">
    <source>
        <dbReference type="RuleBase" id="RU003484"/>
    </source>
</evidence>
<feature type="transmembrane region" description="Helical" evidence="10">
    <location>
        <begin position="301"/>
        <end position="322"/>
    </location>
</feature>
<dbReference type="EMBL" id="ACKP02000012">
    <property type="protein sequence ID" value="EEX77995.1"/>
    <property type="molecule type" value="Genomic_DNA"/>
</dbReference>
<dbReference type="PANTHER" id="PTHR10906">
    <property type="entry name" value="SECY/SEC61-ALPHA FAMILY MEMBER"/>
    <property type="match status" value="1"/>
</dbReference>
<keyword evidence="7 10" id="KW-0811">Translocation</keyword>
<dbReference type="AlphaFoldDB" id="C9LTE9"/>
<evidence type="ECO:0000256" key="2">
    <source>
        <dbReference type="ARBA" id="ARBA00005751"/>
    </source>
</evidence>
<dbReference type="InterPro" id="IPR026593">
    <property type="entry name" value="SecY"/>
</dbReference>
<evidence type="ECO:0000256" key="1">
    <source>
        <dbReference type="ARBA" id="ARBA00004141"/>
    </source>
</evidence>
<keyword evidence="4 10" id="KW-0812">Transmembrane</keyword>
<evidence type="ECO:0000313" key="16">
    <source>
        <dbReference type="Proteomes" id="UP000003505"/>
    </source>
</evidence>
<dbReference type="GO" id="GO:0043952">
    <property type="term" value="P:protein transport by the Sec complex"/>
    <property type="evidence" value="ECO:0007669"/>
    <property type="project" value="UniProtKB-UniRule"/>
</dbReference>
<dbReference type="Proteomes" id="UP000011124">
    <property type="component" value="Chromosome"/>
</dbReference>
<evidence type="ECO:0000313" key="14">
    <source>
        <dbReference type="EMBL" id="AEC00427.1"/>
    </source>
</evidence>
<feature type="transmembrane region" description="Helical" evidence="10">
    <location>
        <begin position="115"/>
        <end position="136"/>
    </location>
</feature>
<accession>C9LTE9</accession>
<gene>
    <name evidence="10 15" type="primary">secY</name>
    <name evidence="14" type="ordered locus">Selsp_1470</name>
    <name evidence="15" type="ORF">SELSPUOL_00732</name>
</gene>
<dbReference type="GO" id="GO:0005886">
    <property type="term" value="C:plasma membrane"/>
    <property type="evidence" value="ECO:0007669"/>
    <property type="project" value="UniProtKB-SubCell"/>
</dbReference>
<keyword evidence="8 10" id="KW-0472">Membrane</keyword>
<dbReference type="SUPFAM" id="SSF103491">
    <property type="entry name" value="Preprotein translocase SecY subunit"/>
    <property type="match status" value="1"/>
</dbReference>
<feature type="transmembrane region" description="Helical" evidence="10">
    <location>
        <begin position="383"/>
        <end position="401"/>
    </location>
</feature>
<dbReference type="PROSITE" id="PS00755">
    <property type="entry name" value="SECY_1"/>
    <property type="match status" value="1"/>
</dbReference>
<dbReference type="Pfam" id="PF00344">
    <property type="entry name" value="SecY"/>
    <property type="match status" value="1"/>
</dbReference>
<keyword evidence="6 10" id="KW-1133">Transmembrane helix</keyword>
<feature type="transmembrane region" description="Helical" evidence="10">
    <location>
        <begin position="203"/>
        <end position="224"/>
    </location>
</feature>
<reference evidence="14 17" key="2">
    <citation type="submission" date="2011-04" db="EMBL/GenBank/DDBJ databases">
        <title>The complete genome of Selenomonas sputigena DSM 20758.</title>
        <authorList>
            <consortium name="US DOE Joint Genome Institute (JGI-PGF)"/>
            <person name="Lucas S."/>
            <person name="Copeland A."/>
            <person name="Lapidus A."/>
            <person name="Bruce D."/>
            <person name="Goodwin L."/>
            <person name="Pitluck S."/>
            <person name="Peters L."/>
            <person name="Kyrpides N."/>
            <person name="Mavromatis K."/>
            <person name="Ivanova N."/>
            <person name="Ovchinnikova G."/>
            <person name="Teshima H."/>
            <person name="Detter J.C."/>
            <person name="Tapia R."/>
            <person name="Han C."/>
            <person name="Land M."/>
            <person name="Hauser L."/>
            <person name="Markowitz V."/>
            <person name="Cheng J.-F."/>
            <person name="Hugenholtz P."/>
            <person name="Woyke T."/>
            <person name="Wu D."/>
            <person name="Gronow S."/>
            <person name="Wellnitz S."/>
            <person name="Schneider S."/>
            <person name="Klenk H.-P."/>
            <person name="Eisen J.A."/>
        </authorList>
    </citation>
    <scope>NUCLEOTIDE SEQUENCE [LARGE SCALE GENOMIC DNA]</scope>
    <source>
        <strain evidence="14">ATCC 35185</strain>
        <strain evidence="17">ATCC 35185 / DSM 20758 / VPI D19B-28</strain>
    </source>
</reference>
<evidence type="ECO:0000256" key="8">
    <source>
        <dbReference type="ARBA" id="ARBA00023136"/>
    </source>
</evidence>
<reference evidence="15 16" key="1">
    <citation type="submission" date="2009-09" db="EMBL/GenBank/DDBJ databases">
        <authorList>
            <person name="Weinstock G."/>
            <person name="Sodergren E."/>
            <person name="Clifton S."/>
            <person name="Fulton L."/>
            <person name="Fulton B."/>
            <person name="Courtney L."/>
            <person name="Fronick C."/>
            <person name="Harrison M."/>
            <person name="Strong C."/>
            <person name="Farmer C."/>
            <person name="Delahaunty K."/>
            <person name="Markovic C."/>
            <person name="Hall O."/>
            <person name="Minx P."/>
            <person name="Tomlinson C."/>
            <person name="Mitreva M."/>
            <person name="Nelson J."/>
            <person name="Hou S."/>
            <person name="Wollam A."/>
            <person name="Pepin K.H."/>
            <person name="Johnson M."/>
            <person name="Bhonagiri V."/>
            <person name="Nash W.E."/>
            <person name="Warren W."/>
            <person name="Chinwalla A."/>
            <person name="Mardis E.R."/>
            <person name="Wilson R.K."/>
        </authorList>
    </citation>
    <scope>NUCLEOTIDE SEQUENCE [LARGE SCALE GENOMIC DNA]</scope>
    <source>
        <strain evidence="15">ATCC 35185</strain>
        <strain evidence="16">ATCC 35185 / DSM 20758 / VPI D19B-28</strain>
    </source>
</reference>
<feature type="transmembrane region" description="Helical" evidence="10">
    <location>
        <begin position="142"/>
        <end position="162"/>
    </location>
</feature>
<evidence type="ECO:0000256" key="9">
    <source>
        <dbReference type="ARBA" id="ARBA00039733"/>
    </source>
</evidence>
<feature type="transmembrane region" description="Helical" evidence="10">
    <location>
        <begin position="68"/>
        <end position="95"/>
    </location>
</feature>
<evidence type="ECO:0000256" key="13">
    <source>
        <dbReference type="RuleBase" id="RU004349"/>
    </source>
</evidence>
<organism evidence="15 16">
    <name type="scientific">Selenomonas sputigena (strain ATCC 35185 / DSM 20758 / CCUG 44933 / VPI D19B-28)</name>
    <dbReference type="NCBI Taxonomy" id="546271"/>
    <lineage>
        <taxon>Bacteria</taxon>
        <taxon>Bacillati</taxon>
        <taxon>Bacillota</taxon>
        <taxon>Negativicutes</taxon>
        <taxon>Selenomonadales</taxon>
        <taxon>Selenomonadaceae</taxon>
        <taxon>Selenomonas</taxon>
    </lineage>
</organism>
<comment type="similarity">
    <text evidence="2 10 13">Belongs to the SecY/SEC61-alpha family.</text>
</comment>
<dbReference type="GO" id="GO:0006605">
    <property type="term" value="P:protein targeting"/>
    <property type="evidence" value="ECO:0007669"/>
    <property type="project" value="UniProtKB-UniRule"/>
</dbReference>
<name>C9LTE9_SELS3</name>
<evidence type="ECO:0000256" key="11">
    <source>
        <dbReference type="RuleBase" id="RU000537"/>
    </source>
</evidence>
<comment type="function">
    <text evidence="10 11">The central subunit of the protein translocation channel SecYEG. Consists of two halves formed by TMs 1-5 and 6-10. These two domains form a lateral gate at the front which open onto the bilayer between TMs 2 and 7, and are clamped together by SecE at the back. The channel is closed by both a pore ring composed of hydrophobic SecY resides and a short helix (helix 2A) on the extracellular side of the membrane which forms a plug. The plug probably moves laterally to allow the channel to open. The ring and the pore may move independently.</text>
</comment>
<dbReference type="InterPro" id="IPR023201">
    <property type="entry name" value="SecY_dom_sf"/>
</dbReference>
<feature type="transmembrane region" description="Helical" evidence="10">
    <location>
        <begin position="356"/>
        <end position="377"/>
    </location>
</feature>
<evidence type="ECO:0000256" key="3">
    <source>
        <dbReference type="ARBA" id="ARBA00022448"/>
    </source>
</evidence>
<dbReference type="GO" id="GO:0065002">
    <property type="term" value="P:intracellular protein transmembrane transport"/>
    <property type="evidence" value="ECO:0007669"/>
    <property type="project" value="UniProtKB-UniRule"/>
</dbReference>
<dbReference type="RefSeq" id="WP_006191763.1">
    <property type="nucleotide sequence ID" value="NC_015437.1"/>
</dbReference>
<dbReference type="Gene3D" id="1.10.3370.10">
    <property type="entry name" value="SecY subunit domain"/>
    <property type="match status" value="1"/>
</dbReference>
<protein>
    <recommendedName>
        <fullName evidence="9 10">Protein translocase subunit SecY</fullName>
    </recommendedName>
</protein>
<comment type="subcellular location">
    <subcellularLocation>
        <location evidence="10">Cell membrane</location>
        <topology evidence="10">Multi-pass membrane protein</topology>
    </subcellularLocation>
    <subcellularLocation>
        <location evidence="1 12">Membrane</location>
        <topology evidence="1 12">Multi-pass membrane protein</topology>
    </subcellularLocation>
</comment>
<keyword evidence="3 10" id="KW-0813">Transport</keyword>
<dbReference type="PIRSF" id="PIRSF004557">
    <property type="entry name" value="SecY"/>
    <property type="match status" value="1"/>
</dbReference>
<comment type="caution">
    <text evidence="10">Lacks conserved residue(s) required for the propagation of feature annotation.</text>
</comment>
<dbReference type="OrthoDB" id="9809248at2"/>
<keyword evidence="10" id="KW-1003">Cell membrane</keyword>
<feature type="transmembrane region" description="Helical" evidence="10">
    <location>
        <begin position="259"/>
        <end position="281"/>
    </location>
</feature>
<feature type="transmembrane region" description="Helical" evidence="10">
    <location>
        <begin position="174"/>
        <end position="197"/>
    </location>
</feature>
<evidence type="ECO:0000256" key="6">
    <source>
        <dbReference type="ARBA" id="ARBA00022989"/>
    </source>
</evidence>
<dbReference type="Proteomes" id="UP000003505">
    <property type="component" value="Unassembled WGS sequence"/>
</dbReference>
<dbReference type="InterPro" id="IPR030659">
    <property type="entry name" value="SecY_CS"/>
</dbReference>
<dbReference type="PROSITE" id="PS00756">
    <property type="entry name" value="SECY_2"/>
    <property type="match status" value="1"/>
</dbReference>
<dbReference type="HOGENOM" id="CLU_030313_0_2_9"/>
<evidence type="ECO:0000256" key="4">
    <source>
        <dbReference type="ARBA" id="ARBA00022692"/>
    </source>
</evidence>
<dbReference type="eggNOG" id="COG0201">
    <property type="taxonomic scope" value="Bacteria"/>
</dbReference>
<evidence type="ECO:0000256" key="7">
    <source>
        <dbReference type="ARBA" id="ARBA00023010"/>
    </source>
</evidence>
<dbReference type="EMBL" id="CP002637">
    <property type="protein sequence ID" value="AEC00427.1"/>
    <property type="molecule type" value="Genomic_DNA"/>
</dbReference>
<dbReference type="FunFam" id="1.10.3370.10:FF:000001">
    <property type="entry name" value="Preprotein translocase subunit SecY"/>
    <property type="match status" value="1"/>
</dbReference>
<sequence length="418" mass="45537">MFSALANIYKIPELRQKVIFTLIMFAVFRLGTHIPVPGVDPSAIEQLFATGNLFGLLDLFSGGAFSKFSIFAMSITPYINASIIMQLLTVVIPTLEQWSKEGQEGHKKTTKVTRYLTVALAFFQAVGMSIGLKQAILNPSPVSILIIAITLTGGTIFLMWIGEQITANGVGNGISLIIFAGIVAALPKNLGTIYSYLQAGTISYFNAFVFAVIALLMIVFVIYIQEGNRRVPISYAKRVVGKKTYGGSSSHIPLKVNHAGVIPIIFASSVLMFPVTVAQFIEVPWVTTLAGYFAWGTPLQTSIYALLIIFFTYFYTAVTVKISDMAENLKKYGGFIPGIRPGKPTEEYLDTVMTRITLAGAFFLAFIAVLPNLVAGATHIEGVYFGGTALLIVVGVALNTMKQIESMVVMRHYQGFMK</sequence>
<keyword evidence="17" id="KW-1185">Reference proteome</keyword>
<comment type="subunit">
    <text evidence="10">Component of the Sec protein translocase complex. Heterotrimer consisting of SecY, SecE and SecG subunits. The heterotrimers can form oligomers, although 1 heterotrimer is thought to be able to translocate proteins. Interacts with the ribosome. Interacts with SecDF, and other proteins may be involved. Interacts with SecA.</text>
</comment>
<dbReference type="NCBIfam" id="TIGR00967">
    <property type="entry name" value="3a0501s007"/>
    <property type="match status" value="1"/>
</dbReference>
<dbReference type="KEGG" id="ssg:Selsp_1470"/>
<evidence type="ECO:0000256" key="5">
    <source>
        <dbReference type="ARBA" id="ARBA00022927"/>
    </source>
</evidence>
<dbReference type="HAMAP" id="MF_01465">
    <property type="entry name" value="SecY"/>
    <property type="match status" value="1"/>
</dbReference>
<keyword evidence="5 10" id="KW-0653">Protein transport</keyword>